<proteinExistence type="predicted"/>
<dbReference type="SMART" id="SM00065">
    <property type="entry name" value="GAF"/>
    <property type="match status" value="1"/>
</dbReference>
<feature type="domain" description="Histidine kinase/HSP90-like ATPase" evidence="5">
    <location>
        <begin position="315"/>
        <end position="405"/>
    </location>
</feature>
<sequence>MSNLLPGSAPAAPVRHRATAAATDAAFRRIVAHLADEVEIRAALRAIAAEIGELIPFTHADICLLDRPGWVVSHEIGIHTRWSRRRTRVNASPVRDVLLKRCPMMLTANAMHDPRHVFPGASCGPILDHHLRARINVPLRVMGEVTGTLNISHEIEGYYDAADVELAGHLANILAPSFHALHTAEHARQVARMRTRAQERTESLRAGALELTQALERERQRIGMDLHDQTLADLTRLLRELTHEPPLDRGRLARNLSETIADLRSLIDTAVPTLLDLFGFSHAIRVYLERAVEGDGITVDVLDKTGGKVDRLQPTARTALFRIAQEAINNAAKHAHARLIRVIVTAETGGELRVVIQDNGCGLPSQLGRRSGLSHLRTRADLIGAELEVVSDDGTCVTVTLPAALS</sequence>
<dbReference type="InterPro" id="IPR003018">
    <property type="entry name" value="GAF"/>
</dbReference>
<evidence type="ECO:0000256" key="1">
    <source>
        <dbReference type="ARBA" id="ARBA00022679"/>
    </source>
</evidence>
<dbReference type="Gene3D" id="3.30.450.40">
    <property type="match status" value="1"/>
</dbReference>
<dbReference type="InterPro" id="IPR029016">
    <property type="entry name" value="GAF-like_dom_sf"/>
</dbReference>
<dbReference type="Pfam" id="PF01590">
    <property type="entry name" value="GAF"/>
    <property type="match status" value="1"/>
</dbReference>
<dbReference type="GO" id="GO:0016301">
    <property type="term" value="F:kinase activity"/>
    <property type="evidence" value="ECO:0007669"/>
    <property type="project" value="UniProtKB-KW"/>
</dbReference>
<dbReference type="Gene3D" id="3.30.565.10">
    <property type="entry name" value="Histidine kinase-like ATPase, C-terminal domain"/>
    <property type="match status" value="1"/>
</dbReference>
<dbReference type="SUPFAM" id="SSF55874">
    <property type="entry name" value="ATPase domain of HSP90 chaperone/DNA topoisomerase II/histidine kinase"/>
    <property type="match status" value="1"/>
</dbReference>
<dbReference type="InterPro" id="IPR003594">
    <property type="entry name" value="HATPase_dom"/>
</dbReference>
<evidence type="ECO:0000256" key="2">
    <source>
        <dbReference type="ARBA" id="ARBA00022777"/>
    </source>
</evidence>
<dbReference type="AlphaFoldDB" id="A0A1G5K194"/>
<dbReference type="CDD" id="cd16917">
    <property type="entry name" value="HATPase_UhpB-NarQ-NarX-like"/>
    <property type="match status" value="1"/>
</dbReference>
<dbReference type="InterPro" id="IPR050482">
    <property type="entry name" value="Sensor_HK_TwoCompSys"/>
</dbReference>
<keyword evidence="2 6" id="KW-0418">Kinase</keyword>
<accession>A0A1G5K194</accession>
<evidence type="ECO:0000313" key="6">
    <source>
        <dbReference type="EMBL" id="SCY93961.1"/>
    </source>
</evidence>
<keyword evidence="1" id="KW-0808">Transferase</keyword>
<reference evidence="6 7" key="1">
    <citation type="submission" date="2016-10" db="EMBL/GenBank/DDBJ databases">
        <authorList>
            <person name="de Groot N.N."/>
        </authorList>
    </citation>
    <scope>NUCLEOTIDE SEQUENCE [LARGE SCALE GENOMIC DNA]</scope>
    <source>
        <strain evidence="6 7">CGMCC 1.8925</strain>
    </source>
</reference>
<feature type="domain" description="GAF" evidence="4">
    <location>
        <begin position="39"/>
        <end position="188"/>
    </location>
</feature>
<evidence type="ECO:0000313" key="7">
    <source>
        <dbReference type="Proteomes" id="UP000199502"/>
    </source>
</evidence>
<dbReference type="EMBL" id="FMVT01000019">
    <property type="protein sequence ID" value="SCY93961.1"/>
    <property type="molecule type" value="Genomic_DNA"/>
</dbReference>
<dbReference type="OrthoDB" id="9778496at2"/>
<dbReference type="Pfam" id="PF02518">
    <property type="entry name" value="HATPase_c"/>
    <property type="match status" value="1"/>
</dbReference>
<keyword evidence="7" id="KW-1185">Reference proteome</keyword>
<dbReference type="Proteomes" id="UP000199502">
    <property type="component" value="Unassembled WGS sequence"/>
</dbReference>
<dbReference type="GO" id="GO:0000160">
    <property type="term" value="P:phosphorelay signal transduction system"/>
    <property type="evidence" value="ECO:0007669"/>
    <property type="project" value="UniProtKB-KW"/>
</dbReference>
<keyword evidence="3" id="KW-0902">Two-component regulatory system</keyword>
<dbReference type="PANTHER" id="PTHR24421">
    <property type="entry name" value="NITRATE/NITRITE SENSOR PROTEIN NARX-RELATED"/>
    <property type="match status" value="1"/>
</dbReference>
<dbReference type="SMART" id="SM00387">
    <property type="entry name" value="HATPase_c"/>
    <property type="match status" value="1"/>
</dbReference>
<evidence type="ECO:0000259" key="4">
    <source>
        <dbReference type="SMART" id="SM00065"/>
    </source>
</evidence>
<protein>
    <submittedName>
        <fullName evidence="6">Signal transduction histidine kinase</fullName>
    </submittedName>
</protein>
<dbReference type="RefSeq" id="WP_090748007.1">
    <property type="nucleotide sequence ID" value="NZ_FMVT01000019.1"/>
</dbReference>
<evidence type="ECO:0000256" key="3">
    <source>
        <dbReference type="ARBA" id="ARBA00023012"/>
    </source>
</evidence>
<dbReference type="InterPro" id="IPR036890">
    <property type="entry name" value="HATPase_C_sf"/>
</dbReference>
<dbReference type="SUPFAM" id="SSF55781">
    <property type="entry name" value="GAF domain-like"/>
    <property type="match status" value="1"/>
</dbReference>
<name>A0A1G5K194_9RHOB</name>
<evidence type="ECO:0000259" key="5">
    <source>
        <dbReference type="SMART" id="SM00387"/>
    </source>
</evidence>
<dbReference type="STRING" id="336292.SAMN05660710_03583"/>
<gene>
    <name evidence="6" type="ORF">SAMN05660710_03583</name>
</gene>
<organism evidence="6 7">
    <name type="scientific">Paracoccus tibetensis</name>
    <dbReference type="NCBI Taxonomy" id="336292"/>
    <lineage>
        <taxon>Bacteria</taxon>
        <taxon>Pseudomonadati</taxon>
        <taxon>Pseudomonadota</taxon>
        <taxon>Alphaproteobacteria</taxon>
        <taxon>Rhodobacterales</taxon>
        <taxon>Paracoccaceae</taxon>
        <taxon>Paracoccus</taxon>
    </lineage>
</organism>